<dbReference type="SUPFAM" id="SSF103473">
    <property type="entry name" value="MFS general substrate transporter"/>
    <property type="match status" value="1"/>
</dbReference>
<feature type="domain" description="Major facilitator superfamily (MFS) profile" evidence="7">
    <location>
        <begin position="110"/>
        <end position="547"/>
    </location>
</feature>
<feature type="transmembrane region" description="Helical" evidence="6">
    <location>
        <begin position="421"/>
        <end position="441"/>
    </location>
</feature>
<dbReference type="PANTHER" id="PTHR23502:SF23">
    <property type="entry name" value="FLUCONAZOLE RESISTANCE PROTEIN 1"/>
    <property type="match status" value="1"/>
</dbReference>
<evidence type="ECO:0000256" key="1">
    <source>
        <dbReference type="ARBA" id="ARBA00004141"/>
    </source>
</evidence>
<dbReference type="Gene3D" id="1.20.1250.20">
    <property type="entry name" value="MFS general substrate transporter like domains"/>
    <property type="match status" value="1"/>
</dbReference>
<dbReference type="NCBIfam" id="TIGR00880">
    <property type="entry name" value="2_A_01_02"/>
    <property type="match status" value="1"/>
</dbReference>
<dbReference type="InterPro" id="IPR011701">
    <property type="entry name" value="MFS"/>
</dbReference>
<evidence type="ECO:0000256" key="3">
    <source>
        <dbReference type="ARBA" id="ARBA00022989"/>
    </source>
</evidence>
<dbReference type="InterPro" id="IPR036259">
    <property type="entry name" value="MFS_trans_sf"/>
</dbReference>
<feature type="compositionally biased region" description="Low complexity" evidence="5">
    <location>
        <begin position="68"/>
        <end position="80"/>
    </location>
</feature>
<feature type="transmembrane region" description="Helical" evidence="6">
    <location>
        <begin position="447"/>
        <end position="467"/>
    </location>
</feature>
<feature type="transmembrane region" description="Helical" evidence="6">
    <location>
        <begin position="266"/>
        <end position="287"/>
    </location>
</feature>
<accession>A0ABR4NWR0</accession>
<feature type="transmembrane region" description="Helical" evidence="6">
    <location>
        <begin position="479"/>
        <end position="501"/>
    </location>
</feature>
<feature type="transmembrane region" description="Helical" evidence="6">
    <location>
        <begin position="140"/>
        <end position="164"/>
    </location>
</feature>
<dbReference type="PROSITE" id="PS50850">
    <property type="entry name" value="MFS"/>
    <property type="match status" value="1"/>
</dbReference>
<dbReference type="CDD" id="cd17323">
    <property type="entry name" value="MFS_Tpo1_MDR_like"/>
    <property type="match status" value="1"/>
</dbReference>
<feature type="transmembrane region" description="Helical" evidence="6">
    <location>
        <begin position="176"/>
        <end position="197"/>
    </location>
</feature>
<feature type="transmembrane region" description="Helical" evidence="6">
    <location>
        <begin position="344"/>
        <end position="363"/>
    </location>
</feature>
<dbReference type="InterPro" id="IPR001958">
    <property type="entry name" value="Tet-R_TetA/multi-R_MdtG-like"/>
</dbReference>
<gene>
    <name evidence="8" type="ORF">RNJ44_05083</name>
</gene>
<evidence type="ECO:0000256" key="6">
    <source>
        <dbReference type="SAM" id="Phobius"/>
    </source>
</evidence>
<sequence length="553" mass="61755">MTYFSTFRDTLFVDVLEWLNLVKNEEELLVELELKSSSSNGSAVEAVYEENITKGNSDAGSDMEKSLTETVSNSTSSIESGESDPYLVTFTGEDDPLIPYNWSYSKRGAVIVQVMLLTCVNYMGSSIYTPGQEEIQKEFHVGHVVGTLNLSVYVLGYGIGPIFFSPLSEISTIGRLPTYMITFFLFTMLQIGCALVENIAGLVILRFITGILCSPALATGGASVGDIIPAEHVPKFLGIWSIGAVAAPVFAPLLGASMVDAKDWRWIFWLLFFLSAATYITLIFFFPETSSDTILHRKALRLRKLTGDNRYYTKKQREEEAIPAKTFLINTLYRPFKMMVTEPIILAFDLYISLCYGAFYLFFEAFPIVFVGIYNFTLIEVGLAYLGFCIGCLLAYALLMVYHVKVVKKEFANNTFTPESFLVLAMCVGWCLPLALFLFGWTASVHWILPMISEVFFVLATFNLFQATFSYLAVCYPDYVASVFAGNGFARASFAAAFPLFGKAMYDKLATKNYPVAWGSSLIGFITIGLWMIPFALYKYGPYLRSKSRFKSA</sequence>
<evidence type="ECO:0000256" key="2">
    <source>
        <dbReference type="ARBA" id="ARBA00022692"/>
    </source>
</evidence>
<feature type="transmembrane region" description="Helical" evidence="6">
    <location>
        <begin position="521"/>
        <end position="541"/>
    </location>
</feature>
<evidence type="ECO:0000313" key="8">
    <source>
        <dbReference type="EMBL" id="KAL3233167.1"/>
    </source>
</evidence>
<dbReference type="Proteomes" id="UP001623330">
    <property type="component" value="Unassembled WGS sequence"/>
</dbReference>
<keyword evidence="9" id="KW-1185">Reference proteome</keyword>
<dbReference type="Pfam" id="PF07690">
    <property type="entry name" value="MFS_1"/>
    <property type="match status" value="1"/>
</dbReference>
<evidence type="ECO:0000256" key="4">
    <source>
        <dbReference type="ARBA" id="ARBA00023136"/>
    </source>
</evidence>
<organism evidence="8 9">
    <name type="scientific">Nakaseomyces bracarensis</name>
    <dbReference type="NCBI Taxonomy" id="273131"/>
    <lineage>
        <taxon>Eukaryota</taxon>
        <taxon>Fungi</taxon>
        <taxon>Dikarya</taxon>
        <taxon>Ascomycota</taxon>
        <taxon>Saccharomycotina</taxon>
        <taxon>Saccharomycetes</taxon>
        <taxon>Saccharomycetales</taxon>
        <taxon>Saccharomycetaceae</taxon>
        <taxon>Nakaseomyces</taxon>
    </lineage>
</organism>
<feature type="transmembrane region" description="Helical" evidence="6">
    <location>
        <begin position="236"/>
        <end position="254"/>
    </location>
</feature>
<evidence type="ECO:0000256" key="5">
    <source>
        <dbReference type="SAM" id="MobiDB-lite"/>
    </source>
</evidence>
<feature type="region of interest" description="Disordered" evidence="5">
    <location>
        <begin position="54"/>
        <end position="81"/>
    </location>
</feature>
<dbReference type="InterPro" id="IPR020846">
    <property type="entry name" value="MFS_dom"/>
</dbReference>
<dbReference type="PANTHER" id="PTHR23502">
    <property type="entry name" value="MAJOR FACILITATOR SUPERFAMILY"/>
    <property type="match status" value="1"/>
</dbReference>
<evidence type="ECO:0000313" key="9">
    <source>
        <dbReference type="Proteomes" id="UP001623330"/>
    </source>
</evidence>
<protein>
    <submittedName>
        <fullName evidence="8">GTPase-activating protein GYP2</fullName>
    </submittedName>
</protein>
<feature type="transmembrane region" description="Helical" evidence="6">
    <location>
        <begin position="203"/>
        <end position="224"/>
    </location>
</feature>
<keyword evidence="2 6" id="KW-0812">Transmembrane</keyword>
<feature type="transmembrane region" description="Helical" evidence="6">
    <location>
        <begin position="108"/>
        <end position="128"/>
    </location>
</feature>
<dbReference type="EMBL" id="JBEVYD010000005">
    <property type="protein sequence ID" value="KAL3233167.1"/>
    <property type="molecule type" value="Genomic_DNA"/>
</dbReference>
<evidence type="ECO:0000259" key="7">
    <source>
        <dbReference type="PROSITE" id="PS50850"/>
    </source>
</evidence>
<comment type="caution">
    <text evidence="8">The sequence shown here is derived from an EMBL/GenBank/DDBJ whole genome shotgun (WGS) entry which is preliminary data.</text>
</comment>
<reference evidence="8 9" key="1">
    <citation type="submission" date="2024-05" db="EMBL/GenBank/DDBJ databases">
        <title>Long read based assembly of the Candida bracarensis genome reveals expanded adhesin content.</title>
        <authorList>
            <person name="Marcet-Houben M."/>
            <person name="Ksiezopolska E."/>
            <person name="Gabaldon T."/>
        </authorList>
    </citation>
    <scope>NUCLEOTIDE SEQUENCE [LARGE SCALE GENOMIC DNA]</scope>
    <source>
        <strain evidence="8 9">CBM6</strain>
    </source>
</reference>
<keyword evidence="3 6" id="KW-1133">Transmembrane helix</keyword>
<comment type="subcellular location">
    <subcellularLocation>
        <location evidence="1">Membrane</location>
        <topology evidence="1">Multi-pass membrane protein</topology>
    </subcellularLocation>
</comment>
<name>A0ABR4NWR0_9SACH</name>
<proteinExistence type="predicted"/>
<keyword evidence="4 6" id="KW-0472">Membrane</keyword>
<feature type="transmembrane region" description="Helical" evidence="6">
    <location>
        <begin position="383"/>
        <end position="401"/>
    </location>
</feature>